<proteinExistence type="predicted"/>
<dbReference type="Gene3D" id="3.40.50.150">
    <property type="entry name" value="Vaccinia Virus protein VP39"/>
    <property type="match status" value="1"/>
</dbReference>
<dbReference type="InterPro" id="IPR002052">
    <property type="entry name" value="DNA_methylase_N6_adenine_CS"/>
</dbReference>
<feature type="domain" description="Type II methyltransferase M.Eco57I C-terminal" evidence="6">
    <location>
        <begin position="260"/>
        <end position="519"/>
    </location>
</feature>
<dbReference type="AlphaFoldDB" id="A0A1X9LW78"/>
<geneLocation type="plasmid" evidence="7">
    <name>unnamed1</name>
</geneLocation>
<gene>
    <name evidence="7" type="ORF">B5808_19365</name>
</gene>
<evidence type="ECO:0000256" key="3">
    <source>
        <dbReference type="ARBA" id="ARBA00022691"/>
    </source>
</evidence>
<evidence type="ECO:0000259" key="6">
    <source>
        <dbReference type="Pfam" id="PF22837"/>
    </source>
</evidence>
<dbReference type="EMBL" id="CP020716">
    <property type="protein sequence ID" value="ARJ07559.1"/>
    <property type="molecule type" value="Genomic_DNA"/>
</dbReference>
<accession>A0A1X9LW78</accession>
<evidence type="ECO:0000256" key="4">
    <source>
        <dbReference type="ARBA" id="ARBA00022747"/>
    </source>
</evidence>
<evidence type="ECO:0000313" key="7">
    <source>
        <dbReference type="EMBL" id="ARJ07559.1"/>
    </source>
</evidence>
<dbReference type="GO" id="GO:0009007">
    <property type="term" value="F:site-specific DNA-methyltransferase (adenine-specific) activity"/>
    <property type="evidence" value="ECO:0007669"/>
    <property type="project" value="UniProtKB-EC"/>
</dbReference>
<dbReference type="Pfam" id="PF02384">
    <property type="entry name" value="N6_Mtase"/>
    <property type="match status" value="1"/>
</dbReference>
<dbReference type="RefSeq" id="WP_085021694.1">
    <property type="nucleotide sequence ID" value="NZ_BMHD01000003.1"/>
</dbReference>
<feature type="domain" description="DNA methylase adenine-specific" evidence="5">
    <location>
        <begin position="17"/>
        <end position="216"/>
    </location>
</feature>
<keyword evidence="2 7" id="KW-0808">Transferase</keyword>
<keyword evidence="7" id="KW-0614">Plasmid</keyword>
<name>A0A1X9LW78_9MICO</name>
<dbReference type="Proteomes" id="UP000192775">
    <property type="component" value="Plasmid unnamed1"/>
</dbReference>
<dbReference type="GO" id="GO:0009307">
    <property type="term" value="P:DNA restriction-modification system"/>
    <property type="evidence" value="ECO:0007669"/>
    <property type="project" value="UniProtKB-KW"/>
</dbReference>
<keyword evidence="1 7" id="KW-0489">Methyltransferase</keyword>
<dbReference type="PANTHER" id="PTHR33841:SF5">
    <property type="entry name" value="DNA METHYLASE (MODIFICATION METHYLASE) (METHYLTRANSFERASE)-RELATED"/>
    <property type="match status" value="1"/>
</dbReference>
<dbReference type="SUPFAM" id="SSF53335">
    <property type="entry name" value="S-adenosyl-L-methionine-dependent methyltransferases"/>
    <property type="match status" value="1"/>
</dbReference>
<dbReference type="PROSITE" id="PS00092">
    <property type="entry name" value="N6_MTASE"/>
    <property type="match status" value="1"/>
</dbReference>
<dbReference type="GO" id="GO:0032259">
    <property type="term" value="P:methylation"/>
    <property type="evidence" value="ECO:0007669"/>
    <property type="project" value="UniProtKB-KW"/>
</dbReference>
<keyword evidence="3" id="KW-0949">S-adenosyl-L-methionine</keyword>
<dbReference type="PANTHER" id="PTHR33841">
    <property type="entry name" value="DNA METHYLTRANSFERASE YEEA-RELATED"/>
    <property type="match status" value="1"/>
</dbReference>
<dbReference type="GO" id="GO:0003677">
    <property type="term" value="F:DNA binding"/>
    <property type="evidence" value="ECO:0007669"/>
    <property type="project" value="InterPro"/>
</dbReference>
<dbReference type="Pfam" id="PF22837">
    <property type="entry name" value="M_Eco57I_C"/>
    <property type="match status" value="1"/>
</dbReference>
<dbReference type="GO" id="GO:0008170">
    <property type="term" value="F:N-methyltransferase activity"/>
    <property type="evidence" value="ECO:0007669"/>
    <property type="project" value="InterPro"/>
</dbReference>
<dbReference type="InterPro" id="IPR054520">
    <property type="entry name" value="M_Eco57I_C"/>
</dbReference>
<reference evidence="7 8" key="1">
    <citation type="submission" date="2017-04" db="EMBL/GenBank/DDBJ databases">
        <authorList>
            <person name="Afonso C.L."/>
            <person name="Miller P.J."/>
            <person name="Scott M.A."/>
            <person name="Spackman E."/>
            <person name="Goraichik I."/>
            <person name="Dimitrov K.M."/>
            <person name="Suarez D.L."/>
            <person name="Swayne D.E."/>
        </authorList>
    </citation>
    <scope>NUCLEOTIDE SEQUENCE [LARGE SCALE GENOMIC DNA]</scope>
    <source>
        <strain evidence="8">XA(T)</strain>
        <plasmid evidence="8">Plasmid unnamed1</plasmid>
    </source>
</reference>
<dbReference type="InterPro" id="IPR050953">
    <property type="entry name" value="N4_N6_ade-DNA_methylase"/>
</dbReference>
<evidence type="ECO:0000313" key="8">
    <source>
        <dbReference type="Proteomes" id="UP000192775"/>
    </source>
</evidence>
<dbReference type="REBASE" id="197050">
    <property type="entry name" value="M.CphKAORF19365P"/>
</dbReference>
<dbReference type="KEGG" id="cphy:B5808_19365"/>
<evidence type="ECO:0000256" key="2">
    <source>
        <dbReference type="ARBA" id="ARBA00022679"/>
    </source>
</evidence>
<dbReference type="PRINTS" id="PR00507">
    <property type="entry name" value="N12N6MTFRASE"/>
</dbReference>
<keyword evidence="8" id="KW-1185">Reference proteome</keyword>
<evidence type="ECO:0000256" key="1">
    <source>
        <dbReference type="ARBA" id="ARBA00022603"/>
    </source>
</evidence>
<sequence>MLSDSPDLEEGIDSASARKARGAFFTPSGITEHIVAWAIRGAGDHVLEPSTGEAAFLTAAVKRLTSLGTATPVVHGVEIHPPSALAAEKVVQDAGGRGEIAVQDFFLVDAVPEFDAIIGNPPFIRYQEWTGAQRDRARFAALQQGVALTGLSSSWAAFVVHSAGFLKPGGRLGLVLPAELLSVNYAAPVRRFLLERFASVELVVFDEQVFPDAEADTVLVKADGWGQAPSGRASLRQTRNAATLDSLEAGTTWAPISTADRWTPLALSDTTESALRRLSAQAFVPLSSYGDVSLGAVTGGNRFFALSPSRVRELGIPRRDLLRISPPGSGHLRGLALTDSAMTRLGQAGQATWLLYPSNHPAEATKRYIELGHATGVDTAYKCRVRIPWWKVPVLAAPDLLLTYMNADTARLTTNAAGVRHLNSVHGVYIKAEYRDLARSILPIASLNSLTLLSAEMVGRSYGGGILKIEPREADRWWMPAIDLLARHQEALIAIKPRVQRLLQSKRLAAAVAAVDDVLFAGVLEGRELDGLRADHAALSTRRTVRGRSSGQNI</sequence>
<protein>
    <submittedName>
        <fullName evidence="7">SAM-dependent methyltransferase</fullName>
    </submittedName>
</protein>
<organism evidence="7 8">
    <name type="scientific">Cnuibacter physcomitrellae</name>
    <dbReference type="NCBI Taxonomy" id="1619308"/>
    <lineage>
        <taxon>Bacteria</taxon>
        <taxon>Bacillati</taxon>
        <taxon>Actinomycetota</taxon>
        <taxon>Actinomycetes</taxon>
        <taxon>Micrococcales</taxon>
        <taxon>Microbacteriaceae</taxon>
        <taxon>Cnuibacter</taxon>
    </lineage>
</organism>
<keyword evidence="4" id="KW-0680">Restriction system</keyword>
<evidence type="ECO:0000259" key="5">
    <source>
        <dbReference type="Pfam" id="PF02384"/>
    </source>
</evidence>
<dbReference type="InterPro" id="IPR003356">
    <property type="entry name" value="DNA_methylase_A-5"/>
</dbReference>
<dbReference type="InterPro" id="IPR029063">
    <property type="entry name" value="SAM-dependent_MTases_sf"/>
</dbReference>